<protein>
    <submittedName>
        <fullName evidence="1">Uncharacterized protein</fullName>
    </submittedName>
</protein>
<dbReference type="KEGG" id="lpav:PLANPX_2477"/>
<keyword evidence="2" id="KW-1185">Reference proteome</keyword>
<dbReference type="EMBL" id="AP021861">
    <property type="protein sequence ID" value="BBO32865.1"/>
    <property type="molecule type" value="Genomic_DNA"/>
</dbReference>
<evidence type="ECO:0000313" key="1">
    <source>
        <dbReference type="EMBL" id="BBO32865.1"/>
    </source>
</evidence>
<dbReference type="AlphaFoldDB" id="A0A5K7X936"/>
<evidence type="ECO:0000313" key="2">
    <source>
        <dbReference type="Proteomes" id="UP000326837"/>
    </source>
</evidence>
<accession>A0A5K7X936</accession>
<name>A0A5K7X936_9BACT</name>
<organism evidence="1 2">
    <name type="scientific">Lacipirellula parvula</name>
    <dbReference type="NCBI Taxonomy" id="2650471"/>
    <lineage>
        <taxon>Bacteria</taxon>
        <taxon>Pseudomonadati</taxon>
        <taxon>Planctomycetota</taxon>
        <taxon>Planctomycetia</taxon>
        <taxon>Pirellulales</taxon>
        <taxon>Lacipirellulaceae</taxon>
        <taxon>Lacipirellula</taxon>
    </lineage>
</organism>
<proteinExistence type="predicted"/>
<sequence>MNIRRAANDDGENQGFGSNLPQMCLDPLTRFSDPVCQQFKFVELT</sequence>
<reference evidence="2" key="1">
    <citation type="submission" date="2019-10" db="EMBL/GenBank/DDBJ databases">
        <title>Lacipirellula parvula gen. nov., sp. nov., representing a lineage of planctomycetes widespread in freshwater anoxic habitats, and description of the family Lacipirellulaceae.</title>
        <authorList>
            <person name="Dedysh S.N."/>
            <person name="Kulichevskaya I.S."/>
            <person name="Beletsky A.V."/>
            <person name="Rakitin A.L."/>
            <person name="Mardanov A.V."/>
            <person name="Ivanova A.A."/>
            <person name="Saltykova V.X."/>
            <person name="Rijpstra W.I.C."/>
            <person name="Sinninghe Damste J.S."/>
            <person name="Ravin N.V."/>
        </authorList>
    </citation>
    <scope>NUCLEOTIDE SEQUENCE [LARGE SCALE GENOMIC DNA]</scope>
    <source>
        <strain evidence="2">PX69</strain>
    </source>
</reference>
<dbReference type="Proteomes" id="UP000326837">
    <property type="component" value="Chromosome"/>
</dbReference>
<gene>
    <name evidence="1" type="ORF">PLANPX_2477</name>
</gene>